<name>A0A162RJN7_9CLOT</name>
<proteinExistence type="predicted"/>
<organism evidence="1 2">
    <name type="scientific">Clostridium magnum DSM 2767</name>
    <dbReference type="NCBI Taxonomy" id="1121326"/>
    <lineage>
        <taxon>Bacteria</taxon>
        <taxon>Bacillati</taxon>
        <taxon>Bacillota</taxon>
        <taxon>Clostridia</taxon>
        <taxon>Eubacteriales</taxon>
        <taxon>Clostridiaceae</taxon>
        <taxon>Clostridium</taxon>
    </lineage>
</organism>
<comment type="caution">
    <text evidence="1">The sequence shown here is derived from an EMBL/GenBank/DDBJ whole genome shotgun (WGS) entry which is preliminary data.</text>
</comment>
<dbReference type="EMBL" id="LWAE01000006">
    <property type="protein sequence ID" value="KZL90010.1"/>
    <property type="molecule type" value="Genomic_DNA"/>
</dbReference>
<protein>
    <submittedName>
        <fullName evidence="1">Uncharacterized protein</fullName>
    </submittedName>
</protein>
<dbReference type="Proteomes" id="UP000076603">
    <property type="component" value="Unassembled WGS sequence"/>
</dbReference>
<dbReference type="PATRIC" id="fig|1121326.3.peg.4558"/>
<dbReference type="AlphaFoldDB" id="A0A162RJN7"/>
<evidence type="ECO:0000313" key="2">
    <source>
        <dbReference type="Proteomes" id="UP000076603"/>
    </source>
</evidence>
<reference evidence="1 2" key="1">
    <citation type="submission" date="2016-04" db="EMBL/GenBank/DDBJ databases">
        <title>Genome sequence of Clostridium magnum DSM 2767.</title>
        <authorList>
            <person name="Poehlein A."/>
            <person name="Uhlig R."/>
            <person name="Fischer R."/>
            <person name="Bahl H."/>
            <person name="Daniel R."/>
        </authorList>
    </citation>
    <scope>NUCLEOTIDE SEQUENCE [LARGE SCALE GENOMIC DNA]</scope>
    <source>
        <strain evidence="1 2">DSM 2767</strain>
    </source>
</reference>
<dbReference type="RefSeq" id="WP_169809811.1">
    <property type="nucleotide sequence ID" value="NZ_FQXL01000038.1"/>
</dbReference>
<evidence type="ECO:0000313" key="1">
    <source>
        <dbReference type="EMBL" id="KZL90010.1"/>
    </source>
</evidence>
<sequence length="58" mass="6336">MLAKIVDINFTDAFVSLLDGTIIDIGIPHIPPGAKIGDTINVELGSTRMINHRLVDFF</sequence>
<accession>A0A162RJN7</accession>
<keyword evidence="2" id="KW-1185">Reference proteome</keyword>
<gene>
    <name evidence="1" type="ORF">CLMAG_44940</name>
</gene>